<organism evidence="1">
    <name type="scientific">marine sediment metagenome</name>
    <dbReference type="NCBI Taxonomy" id="412755"/>
    <lineage>
        <taxon>unclassified sequences</taxon>
        <taxon>metagenomes</taxon>
        <taxon>ecological metagenomes</taxon>
    </lineage>
</organism>
<comment type="caution">
    <text evidence="1">The sequence shown here is derived from an EMBL/GenBank/DDBJ whole genome shotgun (WGS) entry which is preliminary data.</text>
</comment>
<dbReference type="EMBL" id="LAZR01024085">
    <property type="protein sequence ID" value="KKL76315.1"/>
    <property type="molecule type" value="Genomic_DNA"/>
</dbReference>
<sequence>MDDITGIEKGNDNEDSVLLAANGMGARCIFSMKWNNNYTTCFHRYTADTETYMKRVDSEIQFLKYRESFTLQDYVEV</sequence>
<feature type="non-terminal residue" evidence="1">
    <location>
        <position position="77"/>
    </location>
</feature>
<accession>A0A0F9H3V8</accession>
<dbReference type="AlphaFoldDB" id="A0A0F9H3V8"/>
<reference evidence="1" key="1">
    <citation type="journal article" date="2015" name="Nature">
        <title>Complex archaea that bridge the gap between prokaryotes and eukaryotes.</title>
        <authorList>
            <person name="Spang A."/>
            <person name="Saw J.H."/>
            <person name="Jorgensen S.L."/>
            <person name="Zaremba-Niedzwiedzka K."/>
            <person name="Martijn J."/>
            <person name="Lind A.E."/>
            <person name="van Eijk R."/>
            <person name="Schleper C."/>
            <person name="Guy L."/>
            <person name="Ettema T.J."/>
        </authorList>
    </citation>
    <scope>NUCLEOTIDE SEQUENCE</scope>
</reference>
<evidence type="ECO:0000313" key="1">
    <source>
        <dbReference type="EMBL" id="KKL76315.1"/>
    </source>
</evidence>
<name>A0A0F9H3V8_9ZZZZ</name>
<gene>
    <name evidence="1" type="ORF">LCGC14_2046090</name>
</gene>
<protein>
    <submittedName>
        <fullName evidence="1">Uncharacterized protein</fullName>
    </submittedName>
</protein>
<proteinExistence type="predicted"/>